<keyword evidence="1" id="KW-0812">Transmembrane</keyword>
<protein>
    <submittedName>
        <fullName evidence="2">Uncharacterized protein</fullName>
    </submittedName>
</protein>
<organism evidence="2 3">
    <name type="scientific">Candidatus Falkowbacteria bacterium CG23_combo_of_CG06-09_8_20_14_all_49_15</name>
    <dbReference type="NCBI Taxonomy" id="1974572"/>
    <lineage>
        <taxon>Bacteria</taxon>
        <taxon>Candidatus Falkowiibacteriota</taxon>
    </lineage>
</organism>
<reference evidence="2 3" key="1">
    <citation type="submission" date="2017-09" db="EMBL/GenBank/DDBJ databases">
        <title>Depth-based differentiation of microbial function through sediment-hosted aquifers and enrichment of novel symbionts in the deep terrestrial subsurface.</title>
        <authorList>
            <person name="Probst A.J."/>
            <person name="Ladd B."/>
            <person name="Jarett J.K."/>
            <person name="Geller-Mcgrath D.E."/>
            <person name="Sieber C.M."/>
            <person name="Emerson J.B."/>
            <person name="Anantharaman K."/>
            <person name="Thomas B.C."/>
            <person name="Malmstrom R."/>
            <person name="Stieglmeier M."/>
            <person name="Klingl A."/>
            <person name="Woyke T."/>
            <person name="Ryan C.M."/>
            <person name="Banfield J.F."/>
        </authorList>
    </citation>
    <scope>NUCLEOTIDE SEQUENCE [LARGE SCALE GENOMIC DNA]</scope>
    <source>
        <strain evidence="2">CG23_combo_of_CG06-09_8_20_14_all_49_15</strain>
    </source>
</reference>
<name>A0A2G9ZL46_9BACT</name>
<feature type="non-terminal residue" evidence="2">
    <location>
        <position position="113"/>
    </location>
</feature>
<evidence type="ECO:0000313" key="2">
    <source>
        <dbReference type="EMBL" id="PIP33899.1"/>
    </source>
</evidence>
<gene>
    <name evidence="2" type="ORF">COX22_01885</name>
</gene>
<dbReference type="AlphaFoldDB" id="A0A2G9ZL46"/>
<dbReference type="Proteomes" id="UP000230729">
    <property type="component" value="Unassembled WGS sequence"/>
</dbReference>
<keyword evidence="1" id="KW-1133">Transmembrane helix</keyword>
<feature type="transmembrane region" description="Helical" evidence="1">
    <location>
        <begin position="69"/>
        <end position="89"/>
    </location>
</feature>
<keyword evidence="1" id="KW-0472">Membrane</keyword>
<evidence type="ECO:0000313" key="3">
    <source>
        <dbReference type="Proteomes" id="UP000230729"/>
    </source>
</evidence>
<dbReference type="EMBL" id="PCSD01000039">
    <property type="protein sequence ID" value="PIP33899.1"/>
    <property type="molecule type" value="Genomic_DNA"/>
</dbReference>
<comment type="caution">
    <text evidence="2">The sequence shown here is derived from an EMBL/GenBank/DDBJ whole genome shotgun (WGS) entry which is preliminary data.</text>
</comment>
<proteinExistence type="predicted"/>
<feature type="transmembrane region" description="Helical" evidence="1">
    <location>
        <begin position="38"/>
        <end position="57"/>
    </location>
</feature>
<sequence length="113" mass="12777">MADGKLKLAPRNNPVNAGCIPNSIFGIKKPIINRSMKAALIASFLLRLFSYLSGIITKTSIIPKTKPHIVPKIILFILFLYFSKFDLFLQNDKQKSGNYRHDASKDKWRANAN</sequence>
<accession>A0A2G9ZL46</accession>
<evidence type="ECO:0000256" key="1">
    <source>
        <dbReference type="SAM" id="Phobius"/>
    </source>
</evidence>